<dbReference type="PANTHER" id="PTHR13402:SF6">
    <property type="entry name" value="SECRETORY 16, ISOFORM I"/>
    <property type="match status" value="1"/>
</dbReference>
<evidence type="ECO:0000256" key="2">
    <source>
        <dbReference type="ARBA" id="ARBA00005927"/>
    </source>
</evidence>
<keyword evidence="4" id="KW-0256">Endoplasmic reticulum</keyword>
<dbReference type="GO" id="GO:0070971">
    <property type="term" value="C:endoplasmic reticulum exit site"/>
    <property type="evidence" value="ECO:0007669"/>
    <property type="project" value="TreeGrafter"/>
</dbReference>
<keyword evidence="5" id="KW-0931">ER-Golgi transport</keyword>
<evidence type="ECO:0000313" key="8">
    <source>
        <dbReference type="EMBL" id="MCH95361.1"/>
    </source>
</evidence>
<evidence type="ECO:0000313" key="9">
    <source>
        <dbReference type="Proteomes" id="UP000265520"/>
    </source>
</evidence>
<feature type="compositionally biased region" description="Polar residues" evidence="6">
    <location>
        <begin position="134"/>
        <end position="146"/>
    </location>
</feature>
<comment type="similarity">
    <text evidence="2">Belongs to the SEC16 family.</text>
</comment>
<evidence type="ECO:0000256" key="1">
    <source>
        <dbReference type="ARBA" id="ARBA00004240"/>
    </source>
</evidence>
<dbReference type="AlphaFoldDB" id="A0A392N6J1"/>
<dbReference type="PANTHER" id="PTHR13402">
    <property type="entry name" value="RGPR-RELATED"/>
    <property type="match status" value="1"/>
</dbReference>
<dbReference type="GO" id="GO:0007030">
    <property type="term" value="P:Golgi organization"/>
    <property type="evidence" value="ECO:0007669"/>
    <property type="project" value="TreeGrafter"/>
</dbReference>
<organism evidence="8 9">
    <name type="scientific">Trifolium medium</name>
    <dbReference type="NCBI Taxonomy" id="97028"/>
    <lineage>
        <taxon>Eukaryota</taxon>
        <taxon>Viridiplantae</taxon>
        <taxon>Streptophyta</taxon>
        <taxon>Embryophyta</taxon>
        <taxon>Tracheophyta</taxon>
        <taxon>Spermatophyta</taxon>
        <taxon>Magnoliopsida</taxon>
        <taxon>eudicotyledons</taxon>
        <taxon>Gunneridae</taxon>
        <taxon>Pentapetalae</taxon>
        <taxon>rosids</taxon>
        <taxon>fabids</taxon>
        <taxon>Fabales</taxon>
        <taxon>Fabaceae</taxon>
        <taxon>Papilionoideae</taxon>
        <taxon>50 kb inversion clade</taxon>
        <taxon>NPAAA clade</taxon>
        <taxon>Hologalegina</taxon>
        <taxon>IRL clade</taxon>
        <taxon>Trifolieae</taxon>
        <taxon>Trifolium</taxon>
    </lineage>
</organism>
<dbReference type="EMBL" id="LXQA010029645">
    <property type="protein sequence ID" value="MCH95361.1"/>
    <property type="molecule type" value="Genomic_DNA"/>
</dbReference>
<dbReference type="GO" id="GO:0016192">
    <property type="term" value="P:vesicle-mediated transport"/>
    <property type="evidence" value="ECO:0007669"/>
    <property type="project" value="UniProtKB-KW"/>
</dbReference>
<accession>A0A392N6J1</accession>
<proteinExistence type="inferred from homology"/>
<evidence type="ECO:0000256" key="4">
    <source>
        <dbReference type="ARBA" id="ARBA00022824"/>
    </source>
</evidence>
<evidence type="ECO:0000256" key="5">
    <source>
        <dbReference type="ARBA" id="ARBA00022892"/>
    </source>
</evidence>
<keyword evidence="3" id="KW-0813">Transport</keyword>
<dbReference type="Gene3D" id="1.25.40.1030">
    <property type="match status" value="1"/>
</dbReference>
<protein>
    <submittedName>
        <fullName evidence="8">Protein transport protein SEC16B-like</fullName>
    </submittedName>
</protein>
<evidence type="ECO:0000256" key="6">
    <source>
        <dbReference type="SAM" id="MobiDB-lite"/>
    </source>
</evidence>
<keyword evidence="9" id="KW-1185">Reference proteome</keyword>
<evidence type="ECO:0000256" key="3">
    <source>
        <dbReference type="ARBA" id="ARBA00022448"/>
    </source>
</evidence>
<dbReference type="Pfam" id="PF12931">
    <property type="entry name" value="TPR_Sec16"/>
    <property type="match status" value="1"/>
</dbReference>
<name>A0A392N6J1_9FABA</name>
<evidence type="ECO:0000259" key="7">
    <source>
        <dbReference type="Pfam" id="PF12931"/>
    </source>
</evidence>
<dbReference type="GO" id="GO:0070973">
    <property type="term" value="P:protein localization to endoplasmic reticulum exit site"/>
    <property type="evidence" value="ECO:0007669"/>
    <property type="project" value="TreeGrafter"/>
</dbReference>
<comment type="subcellular location">
    <subcellularLocation>
        <location evidence="1">Endoplasmic reticulum</location>
    </subcellularLocation>
</comment>
<sequence>ENDAPESAVAKLFASAKVSGTEFTQYGMPSHCLQSFPSEEQMRAMASEVQHLLVSGKKMEALQCAQEGQLWGPALVLASQLGEQFYVDTVKQMALRQLVAGSPLRTLCLLIAGQPAEVFSTETSISGHPPSAFNMPQQSEQVIPIG</sequence>
<dbReference type="GO" id="GO:0012507">
    <property type="term" value="C:ER to Golgi transport vesicle membrane"/>
    <property type="evidence" value="ECO:0007669"/>
    <property type="project" value="TreeGrafter"/>
</dbReference>
<comment type="caution">
    <text evidence="8">The sequence shown here is derived from an EMBL/GenBank/DDBJ whole genome shotgun (WGS) entry which is preliminary data.</text>
</comment>
<dbReference type="Proteomes" id="UP000265520">
    <property type="component" value="Unassembled WGS sequence"/>
</dbReference>
<feature type="region of interest" description="Disordered" evidence="6">
    <location>
        <begin position="122"/>
        <end position="146"/>
    </location>
</feature>
<feature type="non-terminal residue" evidence="8">
    <location>
        <position position="1"/>
    </location>
</feature>
<reference evidence="8 9" key="1">
    <citation type="journal article" date="2018" name="Front. Plant Sci.">
        <title>Red Clover (Trifolium pratense) and Zigzag Clover (T. medium) - A Picture of Genomic Similarities and Differences.</title>
        <authorList>
            <person name="Dluhosova J."/>
            <person name="Istvanek J."/>
            <person name="Nedelnik J."/>
            <person name="Repkova J."/>
        </authorList>
    </citation>
    <scope>NUCLEOTIDE SEQUENCE [LARGE SCALE GENOMIC DNA]</scope>
    <source>
        <strain evidence="9">cv. 10/8</strain>
        <tissue evidence="8">Leaf</tissue>
    </source>
</reference>
<feature type="domain" description="Sec16 Sec23-binding" evidence="7">
    <location>
        <begin position="49"/>
        <end position="124"/>
    </location>
</feature>
<dbReference type="InterPro" id="IPR024298">
    <property type="entry name" value="Sec16_Sec23-bd"/>
</dbReference>